<evidence type="ECO:0000313" key="3">
    <source>
        <dbReference type="EMBL" id="MCZ0861745.1"/>
    </source>
</evidence>
<protein>
    <submittedName>
        <fullName evidence="3">Type IV pilin</fullName>
    </submittedName>
</protein>
<evidence type="ECO:0000256" key="1">
    <source>
        <dbReference type="SAM" id="Phobius"/>
    </source>
</evidence>
<proteinExistence type="predicted"/>
<dbReference type="InterPro" id="IPR013373">
    <property type="entry name" value="Flagellin/pilin_N_arc"/>
</dbReference>
<accession>A0ABT4IJ33</accession>
<organism evidence="3 4">
    <name type="scientific">Methanocorpusculum vombati</name>
    <dbReference type="NCBI Taxonomy" id="3002864"/>
    <lineage>
        <taxon>Archaea</taxon>
        <taxon>Methanobacteriati</taxon>
        <taxon>Methanobacteriota</taxon>
        <taxon>Stenosarchaea group</taxon>
        <taxon>Methanomicrobia</taxon>
        <taxon>Methanomicrobiales</taxon>
        <taxon>Methanocorpusculaceae</taxon>
        <taxon>Methanocorpusculum</taxon>
    </lineage>
</organism>
<keyword evidence="1" id="KW-0812">Transmembrane</keyword>
<dbReference type="InterPro" id="IPR012859">
    <property type="entry name" value="Pilin_N_archaeal"/>
</dbReference>
<comment type="caution">
    <text evidence="3">The sequence shown here is derived from an EMBL/GenBank/DDBJ whole genome shotgun (WGS) entry which is preliminary data.</text>
</comment>
<keyword evidence="4" id="KW-1185">Reference proteome</keyword>
<sequence>MVTKKTNQTDEAVSPVVGVMLMLVVTIIIAAVVSMFASGLMGDTPAPSTAQVKFLGISSTGTDMKLDDGLVGLLFEVESGALDLRTLKYYIQDKEYGGGGECYGSYSDPISSALDPGNPNVNPNRLRYYFNNPADATKWGVRMMKFTNLTVDADLKAPGLDPEPIVSTGERFILFAESFVPAKYAANGAFTPTTLQFRTDDAAGNAWISMGAYVNGNCLFTLSDTDGTVYFSDYLKASDVL</sequence>
<feature type="transmembrane region" description="Helical" evidence="1">
    <location>
        <begin position="12"/>
        <end position="37"/>
    </location>
</feature>
<dbReference type="EMBL" id="JAPTGC010000001">
    <property type="protein sequence ID" value="MCZ0861745.1"/>
    <property type="molecule type" value="Genomic_DNA"/>
</dbReference>
<gene>
    <name evidence="3" type="ORF">O0S09_00555</name>
</gene>
<name>A0ABT4IJ33_9EURY</name>
<dbReference type="Pfam" id="PF07790">
    <property type="entry name" value="Pilin_N"/>
    <property type="match status" value="1"/>
</dbReference>
<dbReference type="NCBIfam" id="TIGR02537">
    <property type="entry name" value="arch_flag_Nterm"/>
    <property type="match status" value="1"/>
</dbReference>
<evidence type="ECO:0000313" key="4">
    <source>
        <dbReference type="Proteomes" id="UP001141336"/>
    </source>
</evidence>
<dbReference type="RefSeq" id="WP_268921925.1">
    <property type="nucleotide sequence ID" value="NZ_JAPTGC010000001.1"/>
</dbReference>
<reference evidence="3" key="1">
    <citation type="submission" date="2022-12" db="EMBL/GenBank/DDBJ databases">
        <title>Isolation and characterisation of novel Methanocorpusculum spp. from native Australian herbivores indicates the genus is ancestrally host-associated.</title>
        <authorList>
            <person name="Volmer J.G."/>
            <person name="Soo R.M."/>
            <person name="Evans P.N."/>
            <person name="Hoedt E.C."/>
            <person name="Astorga Alsina A.L."/>
            <person name="Woodcroft B.J."/>
            <person name="Tyson G.W."/>
            <person name="Hugenholtz P."/>
            <person name="Morrison M."/>
        </authorList>
    </citation>
    <scope>NUCLEOTIDE SEQUENCE</scope>
    <source>
        <strain evidence="3">CW153</strain>
    </source>
</reference>
<keyword evidence="1" id="KW-1133">Transmembrane helix</keyword>
<feature type="domain" description="Archaeal Type IV pilin N-terminal" evidence="2">
    <location>
        <begin position="11"/>
        <end position="80"/>
    </location>
</feature>
<keyword evidence="1" id="KW-0472">Membrane</keyword>
<evidence type="ECO:0000259" key="2">
    <source>
        <dbReference type="Pfam" id="PF07790"/>
    </source>
</evidence>
<dbReference type="Proteomes" id="UP001141336">
    <property type="component" value="Unassembled WGS sequence"/>
</dbReference>